<keyword evidence="2" id="KW-1185">Reference proteome</keyword>
<dbReference type="Proteomes" id="UP001066276">
    <property type="component" value="Chromosome 5"/>
</dbReference>
<evidence type="ECO:0000313" key="2">
    <source>
        <dbReference type="Proteomes" id="UP001066276"/>
    </source>
</evidence>
<proteinExistence type="predicted"/>
<comment type="caution">
    <text evidence="1">The sequence shown here is derived from an EMBL/GenBank/DDBJ whole genome shotgun (WGS) entry which is preliminary data.</text>
</comment>
<evidence type="ECO:0000313" key="1">
    <source>
        <dbReference type="EMBL" id="KAJ1150923.1"/>
    </source>
</evidence>
<organism evidence="1 2">
    <name type="scientific">Pleurodeles waltl</name>
    <name type="common">Iberian ribbed newt</name>
    <dbReference type="NCBI Taxonomy" id="8319"/>
    <lineage>
        <taxon>Eukaryota</taxon>
        <taxon>Metazoa</taxon>
        <taxon>Chordata</taxon>
        <taxon>Craniata</taxon>
        <taxon>Vertebrata</taxon>
        <taxon>Euteleostomi</taxon>
        <taxon>Amphibia</taxon>
        <taxon>Batrachia</taxon>
        <taxon>Caudata</taxon>
        <taxon>Salamandroidea</taxon>
        <taxon>Salamandridae</taxon>
        <taxon>Pleurodelinae</taxon>
        <taxon>Pleurodeles</taxon>
    </lineage>
</organism>
<accession>A0AAV7RG17</accession>
<reference evidence="1" key="1">
    <citation type="journal article" date="2022" name="bioRxiv">
        <title>Sequencing and chromosome-scale assembly of the giantPleurodeles waltlgenome.</title>
        <authorList>
            <person name="Brown T."/>
            <person name="Elewa A."/>
            <person name="Iarovenko S."/>
            <person name="Subramanian E."/>
            <person name="Araus A.J."/>
            <person name="Petzold A."/>
            <person name="Susuki M."/>
            <person name="Suzuki K.-i.T."/>
            <person name="Hayashi T."/>
            <person name="Toyoda A."/>
            <person name="Oliveira C."/>
            <person name="Osipova E."/>
            <person name="Leigh N.D."/>
            <person name="Simon A."/>
            <person name="Yun M.H."/>
        </authorList>
    </citation>
    <scope>NUCLEOTIDE SEQUENCE</scope>
    <source>
        <strain evidence="1">20211129_DDA</strain>
        <tissue evidence="1">Liver</tissue>
    </source>
</reference>
<protein>
    <submittedName>
        <fullName evidence="1">Uncharacterized protein</fullName>
    </submittedName>
</protein>
<dbReference type="EMBL" id="JANPWB010000009">
    <property type="protein sequence ID" value="KAJ1150923.1"/>
    <property type="molecule type" value="Genomic_DNA"/>
</dbReference>
<dbReference type="AlphaFoldDB" id="A0AAV7RG17"/>
<sequence>MEPSTTSASPAQDTAMDCILQEITAVGRRLGGMDFTICTLAAETKAICLDIAGFEPRVMGLEQRVTLMEDHLNTVPDRDQELLNLHIKLIDLEDRSHRDKVHFFGFP</sequence>
<gene>
    <name evidence="1" type="ORF">NDU88_003710</name>
</gene>
<name>A0AAV7RG17_PLEWA</name>